<protein>
    <recommendedName>
        <fullName evidence="6">Peptidyl-prolyl cis-trans isomerase</fullName>
        <ecNumber evidence="6">5.2.1.8</ecNumber>
    </recommendedName>
</protein>
<evidence type="ECO:0000256" key="2">
    <source>
        <dbReference type="ARBA" id="ARBA00006577"/>
    </source>
</evidence>
<evidence type="ECO:0000313" key="9">
    <source>
        <dbReference type="EMBL" id="TWU60372.1"/>
    </source>
</evidence>
<dbReference type="FunFam" id="3.10.50.40:FF:000006">
    <property type="entry name" value="Peptidyl-prolyl cis-trans isomerase"/>
    <property type="match status" value="1"/>
</dbReference>
<keyword evidence="4 5" id="KW-0413">Isomerase</keyword>
<evidence type="ECO:0000256" key="4">
    <source>
        <dbReference type="ARBA" id="ARBA00023235"/>
    </source>
</evidence>
<keyword evidence="7" id="KW-0732">Signal</keyword>
<evidence type="ECO:0000256" key="3">
    <source>
        <dbReference type="ARBA" id="ARBA00023110"/>
    </source>
</evidence>
<dbReference type="PROSITE" id="PS50059">
    <property type="entry name" value="FKBP_PPIASE"/>
    <property type="match status" value="1"/>
</dbReference>
<evidence type="ECO:0000313" key="10">
    <source>
        <dbReference type="Proteomes" id="UP000318288"/>
    </source>
</evidence>
<dbReference type="EC" id="5.2.1.8" evidence="6"/>
<dbReference type="RefSeq" id="WP_146454110.1">
    <property type="nucleotide sequence ID" value="NZ_SJPW01000001.1"/>
</dbReference>
<dbReference type="PANTHER" id="PTHR43811">
    <property type="entry name" value="FKBP-TYPE PEPTIDYL-PROLYL CIS-TRANS ISOMERASE FKPA"/>
    <property type="match status" value="1"/>
</dbReference>
<evidence type="ECO:0000256" key="5">
    <source>
        <dbReference type="PROSITE-ProRule" id="PRU00277"/>
    </source>
</evidence>
<dbReference type="InterPro" id="IPR046357">
    <property type="entry name" value="PPIase_dom_sf"/>
</dbReference>
<keyword evidence="10" id="KW-1185">Reference proteome</keyword>
<name>A0A5C6FLE5_9BACT</name>
<evidence type="ECO:0000256" key="6">
    <source>
        <dbReference type="RuleBase" id="RU003915"/>
    </source>
</evidence>
<feature type="domain" description="PPIase FKBP-type" evidence="8">
    <location>
        <begin position="68"/>
        <end position="153"/>
    </location>
</feature>
<feature type="chain" id="PRO_5022905123" description="Peptidyl-prolyl cis-trans isomerase" evidence="7">
    <location>
        <begin position="21"/>
        <end position="153"/>
    </location>
</feature>
<gene>
    <name evidence="9" type="ORF">Poly51_06470</name>
</gene>
<dbReference type="SUPFAM" id="SSF54534">
    <property type="entry name" value="FKBP-like"/>
    <property type="match status" value="1"/>
</dbReference>
<evidence type="ECO:0000256" key="7">
    <source>
        <dbReference type="SAM" id="SignalP"/>
    </source>
</evidence>
<organism evidence="9 10">
    <name type="scientific">Rubripirellula tenax</name>
    <dbReference type="NCBI Taxonomy" id="2528015"/>
    <lineage>
        <taxon>Bacteria</taxon>
        <taxon>Pseudomonadati</taxon>
        <taxon>Planctomycetota</taxon>
        <taxon>Planctomycetia</taxon>
        <taxon>Pirellulales</taxon>
        <taxon>Pirellulaceae</taxon>
        <taxon>Rubripirellula</taxon>
    </lineage>
</organism>
<dbReference type="Proteomes" id="UP000318288">
    <property type="component" value="Unassembled WGS sequence"/>
</dbReference>
<dbReference type="Pfam" id="PF00254">
    <property type="entry name" value="FKBP_C"/>
    <property type="match status" value="1"/>
</dbReference>
<feature type="signal peptide" evidence="7">
    <location>
        <begin position="1"/>
        <end position="20"/>
    </location>
</feature>
<keyword evidence="3 5" id="KW-0697">Rotamase</keyword>
<dbReference type="Gene3D" id="3.10.50.40">
    <property type="match status" value="1"/>
</dbReference>
<evidence type="ECO:0000256" key="1">
    <source>
        <dbReference type="ARBA" id="ARBA00000971"/>
    </source>
</evidence>
<comment type="catalytic activity">
    <reaction evidence="1 5 6">
        <text>[protein]-peptidylproline (omega=180) = [protein]-peptidylproline (omega=0)</text>
        <dbReference type="Rhea" id="RHEA:16237"/>
        <dbReference type="Rhea" id="RHEA-COMP:10747"/>
        <dbReference type="Rhea" id="RHEA-COMP:10748"/>
        <dbReference type="ChEBI" id="CHEBI:83833"/>
        <dbReference type="ChEBI" id="CHEBI:83834"/>
        <dbReference type="EC" id="5.2.1.8"/>
    </reaction>
</comment>
<sequence precursor="true">MQNPISLLTRRFMLCIAALACLSAVSCSGPRRGPNEVDADAETEFTTTESGLKYRMLRKGSGKQPTANSRVKVDYAGWLDSGQFFDSSYDRSEPAEFGLDQVVAGWTEGLQYVKEGGMIELEVPSDLGYGPSGRPGIPPNATLHFKVELHEIR</sequence>
<comment type="similarity">
    <text evidence="2 6">Belongs to the FKBP-type PPIase family.</text>
</comment>
<proteinExistence type="inferred from homology"/>
<dbReference type="OrthoDB" id="280278at2"/>
<comment type="caution">
    <text evidence="9">The sequence shown here is derived from an EMBL/GenBank/DDBJ whole genome shotgun (WGS) entry which is preliminary data.</text>
</comment>
<evidence type="ECO:0000259" key="8">
    <source>
        <dbReference type="PROSITE" id="PS50059"/>
    </source>
</evidence>
<dbReference type="EMBL" id="SJPW01000001">
    <property type="protein sequence ID" value="TWU60372.1"/>
    <property type="molecule type" value="Genomic_DNA"/>
</dbReference>
<accession>A0A5C6FLE5</accession>
<reference evidence="9 10" key="1">
    <citation type="submission" date="2019-02" db="EMBL/GenBank/DDBJ databases">
        <title>Deep-cultivation of Planctomycetes and their phenomic and genomic characterization uncovers novel biology.</title>
        <authorList>
            <person name="Wiegand S."/>
            <person name="Jogler M."/>
            <person name="Boedeker C."/>
            <person name="Pinto D."/>
            <person name="Vollmers J."/>
            <person name="Rivas-Marin E."/>
            <person name="Kohn T."/>
            <person name="Peeters S.H."/>
            <person name="Heuer A."/>
            <person name="Rast P."/>
            <person name="Oberbeckmann S."/>
            <person name="Bunk B."/>
            <person name="Jeske O."/>
            <person name="Meyerdierks A."/>
            <person name="Storesund J.E."/>
            <person name="Kallscheuer N."/>
            <person name="Luecker S."/>
            <person name="Lage O.M."/>
            <person name="Pohl T."/>
            <person name="Merkel B.J."/>
            <person name="Hornburger P."/>
            <person name="Mueller R.-W."/>
            <person name="Bruemmer F."/>
            <person name="Labrenz M."/>
            <person name="Spormann A.M."/>
            <person name="Op Den Camp H."/>
            <person name="Overmann J."/>
            <person name="Amann R."/>
            <person name="Jetten M.S.M."/>
            <person name="Mascher T."/>
            <person name="Medema M.H."/>
            <person name="Devos D.P."/>
            <person name="Kaster A.-K."/>
            <person name="Ovreas L."/>
            <person name="Rohde M."/>
            <person name="Galperin M.Y."/>
            <person name="Jogler C."/>
        </authorList>
    </citation>
    <scope>NUCLEOTIDE SEQUENCE [LARGE SCALE GENOMIC DNA]</scope>
    <source>
        <strain evidence="9 10">Poly51</strain>
    </source>
</reference>
<dbReference type="AlphaFoldDB" id="A0A5C6FLE5"/>
<dbReference type="InterPro" id="IPR001179">
    <property type="entry name" value="PPIase_FKBP_dom"/>
</dbReference>
<dbReference type="GO" id="GO:0003755">
    <property type="term" value="F:peptidyl-prolyl cis-trans isomerase activity"/>
    <property type="evidence" value="ECO:0007669"/>
    <property type="project" value="UniProtKB-UniRule"/>
</dbReference>
<dbReference type="PANTHER" id="PTHR43811:SF19">
    <property type="entry name" value="39 KDA FK506-BINDING NUCLEAR PROTEIN"/>
    <property type="match status" value="1"/>
</dbReference>